<dbReference type="CDD" id="cd02846">
    <property type="entry name" value="PAZ_argonaute_like"/>
    <property type="match status" value="1"/>
</dbReference>
<dbReference type="InterPro" id="IPR032474">
    <property type="entry name" value="Argonaute_N"/>
</dbReference>
<name>A0ABD2YZF6_9GENT</name>
<reference evidence="2 3" key="1">
    <citation type="submission" date="2024-11" db="EMBL/GenBank/DDBJ databases">
        <title>A near-complete genome assembly of Cinchona calisaya.</title>
        <authorList>
            <person name="Lian D.C."/>
            <person name="Zhao X.W."/>
            <person name="Wei L."/>
        </authorList>
    </citation>
    <scope>NUCLEOTIDE SEQUENCE [LARGE SCALE GENOMIC DNA]</scope>
    <source>
        <tissue evidence="2">Nenye</tissue>
    </source>
</reference>
<dbReference type="SUPFAM" id="SSF101690">
    <property type="entry name" value="PAZ domain"/>
    <property type="match status" value="1"/>
</dbReference>
<dbReference type="EMBL" id="JBJUIK010000011">
    <property type="protein sequence ID" value="KAL3512653.1"/>
    <property type="molecule type" value="Genomic_DNA"/>
</dbReference>
<evidence type="ECO:0000313" key="3">
    <source>
        <dbReference type="Proteomes" id="UP001630127"/>
    </source>
</evidence>
<gene>
    <name evidence="2" type="ORF">ACH5RR_025370</name>
</gene>
<dbReference type="PANTHER" id="PTHR22891">
    <property type="entry name" value="EUKARYOTIC TRANSLATION INITIATION FACTOR 2C"/>
    <property type="match status" value="1"/>
</dbReference>
<keyword evidence="3" id="KW-1185">Reference proteome</keyword>
<proteinExistence type="predicted"/>
<evidence type="ECO:0000259" key="1">
    <source>
        <dbReference type="PROSITE" id="PS50821"/>
    </source>
</evidence>
<dbReference type="InterPro" id="IPR036085">
    <property type="entry name" value="PAZ_dom_sf"/>
</dbReference>
<comment type="caution">
    <text evidence="2">The sequence shown here is derived from an EMBL/GenBank/DDBJ whole genome shotgun (WGS) entry which is preliminary data.</text>
</comment>
<accession>A0ABD2YZF6</accession>
<protein>
    <recommendedName>
        <fullName evidence="1">PAZ domain-containing protein</fullName>
    </recommendedName>
</protein>
<dbReference type="Pfam" id="PF16486">
    <property type="entry name" value="ArgoN"/>
    <property type="match status" value="1"/>
</dbReference>
<feature type="domain" description="PAZ" evidence="1">
    <location>
        <begin position="309"/>
        <end position="363"/>
    </location>
</feature>
<organism evidence="2 3">
    <name type="scientific">Cinchona calisaya</name>
    <dbReference type="NCBI Taxonomy" id="153742"/>
    <lineage>
        <taxon>Eukaryota</taxon>
        <taxon>Viridiplantae</taxon>
        <taxon>Streptophyta</taxon>
        <taxon>Embryophyta</taxon>
        <taxon>Tracheophyta</taxon>
        <taxon>Spermatophyta</taxon>
        <taxon>Magnoliopsida</taxon>
        <taxon>eudicotyledons</taxon>
        <taxon>Gunneridae</taxon>
        <taxon>Pentapetalae</taxon>
        <taxon>asterids</taxon>
        <taxon>lamiids</taxon>
        <taxon>Gentianales</taxon>
        <taxon>Rubiaceae</taxon>
        <taxon>Cinchonoideae</taxon>
        <taxon>Cinchoneae</taxon>
        <taxon>Cinchona</taxon>
    </lineage>
</organism>
<dbReference type="Pfam" id="PF08699">
    <property type="entry name" value="ArgoL1"/>
    <property type="match status" value="1"/>
</dbReference>
<dbReference type="InterPro" id="IPR014811">
    <property type="entry name" value="ArgoL1"/>
</dbReference>
<dbReference type="PROSITE" id="PS50821">
    <property type="entry name" value="PAZ"/>
    <property type="match status" value="1"/>
</dbReference>
<dbReference type="SMART" id="SM01163">
    <property type="entry name" value="DUF1785"/>
    <property type="match status" value="1"/>
</dbReference>
<dbReference type="InterPro" id="IPR003100">
    <property type="entry name" value="PAZ_dom"/>
</dbReference>
<evidence type="ECO:0000313" key="2">
    <source>
        <dbReference type="EMBL" id="KAL3512653.1"/>
    </source>
</evidence>
<sequence length="363" mass="40668">MYFSLQHAFYMNYSSTETTPASGDHGNYVFNMKPAEVSKDCAESPTEKLSNVVPMQVELEKGPEKVKLLNQKGTLMTRPRLGSKGQKILLLTNCFKVSVVAKLPDFYRYEVSILHDDGQPVGSEKIRRQVITKLHETYKSELAGTSFAYNGCSSFYTIGPLPNNKLDFVVVLNAILLNRISAGGDVSGNGTPCENDQKRHRLMSPAEMFKIQLRFVATISTQGITDAASERGGKHEGLKVLDTILRQHAANEDYLVLRQSYFSNEPKNFLDLSGGIFGCRGFSSRFQAVQGGLFLNFDVSTTTIIQPGPVINFLISHQNVSNTFKIDWLQAKQTLKNLRIKVTHTNREYRVHGLSEKSCRQER</sequence>
<dbReference type="AlphaFoldDB" id="A0ABD2YZF6"/>
<dbReference type="Gene3D" id="2.170.260.10">
    <property type="entry name" value="paz domain"/>
    <property type="match status" value="1"/>
</dbReference>
<dbReference type="Proteomes" id="UP001630127">
    <property type="component" value="Unassembled WGS sequence"/>
</dbReference>